<dbReference type="AlphaFoldDB" id="A0A1V4DHF8"/>
<keyword evidence="3" id="KW-0479">Metal-binding</keyword>
<feature type="binding site" evidence="3">
    <location>
        <position position="91"/>
    </location>
    <ligand>
        <name>Zn(2+)</name>
        <dbReference type="ChEBI" id="CHEBI:29105"/>
        <label>1</label>
    </ligand>
</feature>
<feature type="binding site" evidence="3">
    <location>
        <position position="188"/>
    </location>
    <ligand>
        <name>Zn(2+)</name>
        <dbReference type="ChEBI" id="CHEBI:29105"/>
        <label>1</label>
    </ligand>
</feature>
<evidence type="ECO:0000313" key="6">
    <source>
        <dbReference type="EMBL" id="OPF87949.1"/>
    </source>
</evidence>
<reference evidence="6 7" key="1">
    <citation type="submission" date="2017-02" db="EMBL/GenBank/DDBJ databases">
        <title>Vagococcus cremeus sp. nov., isolated from the small intestine of a marten, Martes flavigula.</title>
        <authorList>
            <person name="Tak E.J."/>
            <person name="Bae J.-W."/>
        </authorList>
    </citation>
    <scope>NUCLEOTIDE SEQUENCE [LARGE SCALE GENOMIC DNA]</scope>
    <source>
        <strain evidence="6 7">D7T301</strain>
    </source>
</reference>
<dbReference type="GO" id="GO:0047652">
    <property type="term" value="F:allantoate deiminase activity"/>
    <property type="evidence" value="ECO:0007669"/>
    <property type="project" value="InterPro"/>
</dbReference>
<dbReference type="Gene3D" id="3.30.70.360">
    <property type="match status" value="1"/>
</dbReference>
<feature type="binding site" evidence="3">
    <location>
        <position position="380"/>
    </location>
    <ligand>
        <name>Zn(2+)</name>
        <dbReference type="ChEBI" id="CHEBI:29105"/>
        <label>2</label>
    </ligand>
</feature>
<keyword evidence="3" id="KW-0862">Zinc</keyword>
<keyword evidence="2 6" id="KW-0378">Hydrolase</keyword>
<comment type="similarity">
    <text evidence="1">Belongs to the peptidase M20 family.</text>
</comment>
<dbReference type="PANTHER" id="PTHR32494">
    <property type="entry name" value="ALLANTOATE DEIMINASE-RELATED"/>
    <property type="match status" value="1"/>
</dbReference>
<evidence type="ECO:0000256" key="1">
    <source>
        <dbReference type="ARBA" id="ARBA00006153"/>
    </source>
</evidence>
<feature type="binding site" evidence="4">
    <location>
        <position position="286"/>
    </location>
    <ligand>
        <name>allantoate</name>
        <dbReference type="ChEBI" id="CHEBI:17536"/>
    </ligand>
</feature>
<accession>A0A1V4DHF8</accession>
<proteinExistence type="inferred from homology"/>
<dbReference type="PANTHER" id="PTHR32494:SF5">
    <property type="entry name" value="ALLANTOATE AMIDOHYDROLASE"/>
    <property type="match status" value="1"/>
</dbReference>
<dbReference type="RefSeq" id="WP_079346864.1">
    <property type="nucleotide sequence ID" value="NZ_MVAB01000001.1"/>
</dbReference>
<dbReference type="NCBIfam" id="TIGR03176">
    <property type="entry name" value="AllC"/>
    <property type="match status" value="1"/>
</dbReference>
<keyword evidence="7" id="KW-1185">Reference proteome</keyword>
<feature type="domain" description="Peptidase M20 dimerisation" evidence="5">
    <location>
        <begin position="210"/>
        <end position="311"/>
    </location>
</feature>
<dbReference type="GO" id="GO:0042803">
    <property type="term" value="F:protein homodimerization activity"/>
    <property type="evidence" value="ECO:0007669"/>
    <property type="project" value="InterPro"/>
</dbReference>
<dbReference type="Proteomes" id="UP000189970">
    <property type="component" value="Unassembled WGS sequence"/>
</dbReference>
<comment type="caution">
    <text evidence="6">The sequence shown here is derived from an EMBL/GenBank/DDBJ whole genome shotgun (WGS) entry which is preliminary data.</text>
</comment>
<dbReference type="InterPro" id="IPR036264">
    <property type="entry name" value="Bact_exopeptidase_dim_dom"/>
</dbReference>
<feature type="binding site" evidence="3">
    <location>
        <position position="91"/>
    </location>
    <ligand>
        <name>Zn(2+)</name>
        <dbReference type="ChEBI" id="CHEBI:29105"/>
        <label>2</label>
    </ligand>
</feature>
<feature type="binding site" evidence="3">
    <location>
        <position position="126"/>
    </location>
    <ligand>
        <name>Zn(2+)</name>
        <dbReference type="ChEBI" id="CHEBI:29105"/>
        <label>2</label>
    </ligand>
</feature>
<evidence type="ECO:0000313" key="7">
    <source>
        <dbReference type="Proteomes" id="UP000189970"/>
    </source>
</evidence>
<evidence type="ECO:0000256" key="3">
    <source>
        <dbReference type="PIRSR" id="PIRSR001235-1"/>
    </source>
</evidence>
<dbReference type="GO" id="GO:0030145">
    <property type="term" value="F:manganese ion binding"/>
    <property type="evidence" value="ECO:0007669"/>
    <property type="project" value="InterPro"/>
</dbReference>
<dbReference type="Gene3D" id="3.40.630.10">
    <property type="entry name" value="Zn peptidases"/>
    <property type="match status" value="1"/>
</dbReference>
<dbReference type="PIRSF" id="PIRSF001235">
    <property type="entry name" value="Amidase_carbamoylase"/>
    <property type="match status" value="1"/>
</dbReference>
<feature type="binding site" evidence="4">
    <location>
        <position position="273"/>
    </location>
    <ligand>
        <name>allantoate</name>
        <dbReference type="ChEBI" id="CHEBI:17536"/>
    </ligand>
</feature>
<dbReference type="NCBIfam" id="NF006771">
    <property type="entry name" value="PRK09290.1-5"/>
    <property type="match status" value="1"/>
</dbReference>
<dbReference type="EMBL" id="MVAB01000001">
    <property type="protein sequence ID" value="OPF87949.1"/>
    <property type="molecule type" value="Genomic_DNA"/>
</dbReference>
<dbReference type="InterPro" id="IPR011650">
    <property type="entry name" value="Peptidase_M20_dimer"/>
</dbReference>
<name>A0A1V4DHF8_9ENTE</name>
<evidence type="ECO:0000259" key="5">
    <source>
        <dbReference type="Pfam" id="PF07687"/>
    </source>
</evidence>
<dbReference type="InterPro" id="IPR002933">
    <property type="entry name" value="Peptidase_M20"/>
</dbReference>
<dbReference type="CDD" id="cd03884">
    <property type="entry name" value="M20_bAS"/>
    <property type="match status" value="1"/>
</dbReference>
<dbReference type="SUPFAM" id="SSF53187">
    <property type="entry name" value="Zn-dependent exopeptidases"/>
    <property type="match status" value="1"/>
</dbReference>
<protein>
    <submittedName>
        <fullName evidence="6">Allantoate amidohydrolase</fullName>
    </submittedName>
</protein>
<gene>
    <name evidence="6" type="ORF">BW731_07080</name>
</gene>
<feature type="binding site" evidence="4">
    <location>
        <position position="213"/>
    </location>
    <ligand>
        <name>allantoate</name>
        <dbReference type="ChEBI" id="CHEBI:17536"/>
    </ligand>
</feature>
<dbReference type="InterPro" id="IPR017591">
    <property type="entry name" value="Allantoate_amidohydrolase"/>
</dbReference>
<dbReference type="NCBIfam" id="TIGR01879">
    <property type="entry name" value="hydantase"/>
    <property type="match status" value="1"/>
</dbReference>
<sequence length="409" mass="45464">MDELQQQVEENILWLSSIGGTKSGGITRLLYDDQWITAQNNLKEHFEKIGLEATYDEVGNLFGRLEGSKYPDETIMSGSHIDTVVEGGKLDGQFGVIAAYLALDYLKNNYGQPLRSLEVISLAEEEGSRFPYAFWGSKNVWGLAKKEDVLDAKDIDGVSFSEAMNKAGFDFKQSTDRRTDIKSFVELHIEQGNVLETLEKSVGVVTDIVGQKRYTVTLTGEANHAGTTPMNYRRDAVYGYSQIVSQTIDYAKTLGDPLVVTFGEMEITPNTVNVVPGKVSFTIDCRHTNGQLLELFTKDMENIMRKVAKENDLTINISLWMEEKPVPMNESLVEVIKRACSEAALDYHIMHSGAGHDSQIFASFVPTAMIFVPSIKGISHNPAEDTTICDLTKGVRALIATLYKLAYEE</sequence>
<feature type="binding site" evidence="3">
    <location>
        <position position="80"/>
    </location>
    <ligand>
        <name>Zn(2+)</name>
        <dbReference type="ChEBI" id="CHEBI:29105"/>
        <label>1</label>
    </ligand>
</feature>
<dbReference type="Pfam" id="PF01546">
    <property type="entry name" value="Peptidase_M20"/>
    <property type="match status" value="1"/>
</dbReference>
<dbReference type="Pfam" id="PF07687">
    <property type="entry name" value="M20_dimer"/>
    <property type="match status" value="1"/>
</dbReference>
<dbReference type="NCBIfam" id="NF006768">
    <property type="entry name" value="PRK09290.1-1"/>
    <property type="match status" value="1"/>
</dbReference>
<dbReference type="GO" id="GO:0009442">
    <property type="term" value="P:allantoin assimilation pathway"/>
    <property type="evidence" value="ECO:0007669"/>
    <property type="project" value="InterPro"/>
</dbReference>
<organism evidence="6 7">
    <name type="scientific">Vagococcus martis</name>
    <dbReference type="NCBI Taxonomy" id="1768210"/>
    <lineage>
        <taxon>Bacteria</taxon>
        <taxon>Bacillati</taxon>
        <taxon>Bacillota</taxon>
        <taxon>Bacilli</taxon>
        <taxon>Lactobacillales</taxon>
        <taxon>Enterococcaceae</taxon>
        <taxon>Vagococcus</taxon>
    </lineage>
</organism>
<dbReference type="InterPro" id="IPR010158">
    <property type="entry name" value="Amidase_Cbmase"/>
</dbReference>
<evidence type="ECO:0000256" key="4">
    <source>
        <dbReference type="PIRSR" id="PIRSR001235-2"/>
    </source>
</evidence>
<dbReference type="SUPFAM" id="SSF55031">
    <property type="entry name" value="Bacterial exopeptidase dimerisation domain"/>
    <property type="match status" value="1"/>
</dbReference>
<evidence type="ECO:0000256" key="2">
    <source>
        <dbReference type="ARBA" id="ARBA00022801"/>
    </source>
</evidence>
<comment type="cofactor">
    <cofactor evidence="3">
        <name>Zn(2+)</name>
        <dbReference type="ChEBI" id="CHEBI:29105"/>
    </cofactor>
    <text evidence="3">Binds 2 Zn(2+) ions per subunit.</text>
</comment>